<accession>A0A8J9VTT3</accession>
<feature type="non-terminal residue" evidence="7">
    <location>
        <position position="441"/>
    </location>
</feature>
<dbReference type="PROSITE" id="PS00135">
    <property type="entry name" value="TRYPSIN_SER"/>
    <property type="match status" value="1"/>
</dbReference>
<dbReference type="InterPro" id="IPR033116">
    <property type="entry name" value="TRYPSIN_SER"/>
</dbReference>
<evidence type="ECO:0000256" key="1">
    <source>
        <dbReference type="ARBA" id="ARBA00004613"/>
    </source>
</evidence>
<dbReference type="FunFam" id="2.40.10.10:FF:000054">
    <property type="entry name" value="Complement C1r subcomponent"/>
    <property type="match status" value="1"/>
</dbReference>
<evidence type="ECO:0000259" key="6">
    <source>
        <dbReference type="PROSITE" id="PS50240"/>
    </source>
</evidence>
<keyword evidence="5" id="KW-0325">Glycoprotein</keyword>
<dbReference type="SMART" id="SM00680">
    <property type="entry name" value="CLIP"/>
    <property type="match status" value="1"/>
</dbReference>
<dbReference type="Proteomes" id="UP000838878">
    <property type="component" value="Chromosome 8"/>
</dbReference>
<evidence type="ECO:0000313" key="8">
    <source>
        <dbReference type="Proteomes" id="UP000838878"/>
    </source>
</evidence>
<dbReference type="InterPro" id="IPR001314">
    <property type="entry name" value="Peptidase_S1A"/>
</dbReference>
<evidence type="ECO:0000313" key="7">
    <source>
        <dbReference type="EMBL" id="CAH0730378.1"/>
    </source>
</evidence>
<keyword evidence="2" id="KW-0964">Secreted</keyword>
<dbReference type="PANTHER" id="PTHR24260">
    <property type="match status" value="1"/>
</dbReference>
<name>A0A8J9VTT3_9NEOP</name>
<evidence type="ECO:0000256" key="3">
    <source>
        <dbReference type="ARBA" id="ARBA00022729"/>
    </source>
</evidence>
<dbReference type="InterPro" id="IPR009003">
    <property type="entry name" value="Peptidase_S1_PA"/>
</dbReference>
<dbReference type="SMART" id="SM00020">
    <property type="entry name" value="Tryp_SPc"/>
    <property type="match status" value="1"/>
</dbReference>
<dbReference type="GO" id="GO:0004252">
    <property type="term" value="F:serine-type endopeptidase activity"/>
    <property type="evidence" value="ECO:0007669"/>
    <property type="project" value="InterPro"/>
</dbReference>
<dbReference type="AlphaFoldDB" id="A0A8J9VTT3"/>
<dbReference type="PANTHER" id="PTHR24260:SF147">
    <property type="entry name" value="EG:BACR7A4.3 PROTEIN-RELATED"/>
    <property type="match status" value="1"/>
</dbReference>
<dbReference type="PRINTS" id="PR00722">
    <property type="entry name" value="CHYMOTRYPSIN"/>
</dbReference>
<evidence type="ECO:0000256" key="2">
    <source>
        <dbReference type="ARBA" id="ARBA00022525"/>
    </source>
</evidence>
<evidence type="ECO:0000256" key="5">
    <source>
        <dbReference type="ARBA" id="ARBA00023180"/>
    </source>
</evidence>
<dbReference type="GO" id="GO:0006508">
    <property type="term" value="P:proteolysis"/>
    <property type="evidence" value="ECO:0007669"/>
    <property type="project" value="InterPro"/>
</dbReference>
<reference evidence="7" key="1">
    <citation type="submission" date="2021-12" db="EMBL/GenBank/DDBJ databases">
        <authorList>
            <person name="Martin H S."/>
        </authorList>
    </citation>
    <scope>NUCLEOTIDE SEQUENCE</scope>
</reference>
<dbReference type="OrthoDB" id="6339452at2759"/>
<protein>
    <recommendedName>
        <fullName evidence="6">Peptidase S1 domain-containing protein</fullName>
    </recommendedName>
</protein>
<proteinExistence type="predicted"/>
<dbReference type="InterPro" id="IPR001254">
    <property type="entry name" value="Trypsin_dom"/>
</dbReference>
<keyword evidence="3" id="KW-0732">Signal</keyword>
<dbReference type="GO" id="GO:0005576">
    <property type="term" value="C:extracellular region"/>
    <property type="evidence" value="ECO:0007669"/>
    <property type="project" value="UniProtKB-SubCell"/>
</dbReference>
<dbReference type="CDD" id="cd00190">
    <property type="entry name" value="Tryp_SPc"/>
    <property type="match status" value="1"/>
</dbReference>
<dbReference type="PROSITE" id="PS50240">
    <property type="entry name" value="TRYPSIN_DOM"/>
    <property type="match status" value="1"/>
</dbReference>
<dbReference type="Pfam" id="PF00089">
    <property type="entry name" value="Trypsin"/>
    <property type="match status" value="1"/>
</dbReference>
<dbReference type="SUPFAM" id="SSF50494">
    <property type="entry name" value="Trypsin-like serine proteases"/>
    <property type="match status" value="1"/>
</dbReference>
<comment type="subcellular location">
    <subcellularLocation>
        <location evidence="1">Secreted</location>
    </subcellularLocation>
</comment>
<sequence length="441" mass="49763">MKTKILIFIIFHNYIGKFFCYTKIGEPCNIDTFVGTCKPIMKCPIAIKIVSQDIEHPPTCFWQEKTPIVCCPPTNVDVITGPSQIRGLFRSGRVKKANDMICRYEDREPFLCCGISKYQVTPEPRGCPPLPSPKLNTPVEHPAWTKCVEYQRYFNICAAISDDNQHFKRRSTCLKINARKIVHGERARREQFPHMAVIGCAADARSTDDIDISWIGGGSLISDKFILTAAHVILQTKAGVPRYALLGVLDKTKVQDGMLYNIINRIPHKNYSFLDDSKKHDIALVELHERVIFNKYIRPACLPVPEAAVNDKYIVAGWGQTETGKDSSILLHTQVAENEIKCKNFDIFDPEYMICAEGKFQKSADSCQGDSGGPLMAMVSDLKCTYSVEGVVSYGPSCKGTGVYTRVNKYMDFIMKTVWPEEWEAYKREINRSNEVVSGKE</sequence>
<dbReference type="InterPro" id="IPR043504">
    <property type="entry name" value="Peptidase_S1_PA_chymotrypsin"/>
</dbReference>
<dbReference type="Gene3D" id="2.40.10.10">
    <property type="entry name" value="Trypsin-like serine proteases"/>
    <property type="match status" value="1"/>
</dbReference>
<keyword evidence="4" id="KW-1015">Disulfide bond</keyword>
<keyword evidence="8" id="KW-1185">Reference proteome</keyword>
<dbReference type="InterPro" id="IPR022700">
    <property type="entry name" value="CLIP"/>
</dbReference>
<dbReference type="InterPro" id="IPR051333">
    <property type="entry name" value="CLIP_Serine_Protease"/>
</dbReference>
<feature type="domain" description="Peptidase S1" evidence="6">
    <location>
        <begin position="181"/>
        <end position="419"/>
    </location>
</feature>
<evidence type="ECO:0000256" key="4">
    <source>
        <dbReference type="ARBA" id="ARBA00023157"/>
    </source>
</evidence>
<dbReference type="EMBL" id="OV170228">
    <property type="protein sequence ID" value="CAH0730378.1"/>
    <property type="molecule type" value="Genomic_DNA"/>
</dbReference>
<gene>
    <name evidence="7" type="ORF">BINO364_LOCUS15366</name>
</gene>
<organism evidence="7 8">
    <name type="scientific">Brenthis ino</name>
    <name type="common">lesser marbled fritillary</name>
    <dbReference type="NCBI Taxonomy" id="405034"/>
    <lineage>
        <taxon>Eukaryota</taxon>
        <taxon>Metazoa</taxon>
        <taxon>Ecdysozoa</taxon>
        <taxon>Arthropoda</taxon>
        <taxon>Hexapoda</taxon>
        <taxon>Insecta</taxon>
        <taxon>Pterygota</taxon>
        <taxon>Neoptera</taxon>
        <taxon>Endopterygota</taxon>
        <taxon>Lepidoptera</taxon>
        <taxon>Glossata</taxon>
        <taxon>Ditrysia</taxon>
        <taxon>Papilionoidea</taxon>
        <taxon>Nymphalidae</taxon>
        <taxon>Heliconiinae</taxon>
        <taxon>Argynnini</taxon>
        <taxon>Brenthis</taxon>
    </lineage>
</organism>